<keyword evidence="9" id="KW-0378">Hydrolase</keyword>
<protein>
    <recommendedName>
        <fullName evidence="4">ribonuclease Z</fullName>
        <ecNumber evidence="4">3.1.26.11</ecNumber>
    </recommendedName>
</protein>
<feature type="compositionally biased region" description="Polar residues" evidence="11">
    <location>
        <begin position="871"/>
        <end position="882"/>
    </location>
</feature>
<feature type="region of interest" description="Disordered" evidence="11">
    <location>
        <begin position="141"/>
        <end position="280"/>
    </location>
</feature>
<keyword evidence="6" id="KW-0540">Nuclease</keyword>
<evidence type="ECO:0000256" key="9">
    <source>
        <dbReference type="ARBA" id="ARBA00022801"/>
    </source>
</evidence>
<feature type="compositionally biased region" description="Basic and acidic residues" evidence="11">
    <location>
        <begin position="142"/>
        <end position="154"/>
    </location>
</feature>
<feature type="compositionally biased region" description="Low complexity" evidence="11">
    <location>
        <begin position="920"/>
        <end position="931"/>
    </location>
</feature>
<organism evidence="12">
    <name type="scientific">Auxenochlorella protothecoides</name>
    <name type="common">Green microalga</name>
    <name type="synonym">Chlorella protothecoides</name>
    <dbReference type="NCBI Taxonomy" id="3075"/>
    <lineage>
        <taxon>Eukaryota</taxon>
        <taxon>Viridiplantae</taxon>
        <taxon>Chlorophyta</taxon>
        <taxon>core chlorophytes</taxon>
        <taxon>Trebouxiophyceae</taxon>
        <taxon>Chlorellales</taxon>
        <taxon>Chlorellaceae</taxon>
        <taxon>Auxenochlorella</taxon>
    </lineage>
</organism>
<evidence type="ECO:0000313" key="12">
    <source>
        <dbReference type="EMBL" id="JAT70023.1"/>
    </source>
</evidence>
<dbReference type="EMBL" id="GDKF01008599">
    <property type="protein sequence ID" value="JAT70023.1"/>
    <property type="molecule type" value="Transcribed_RNA"/>
</dbReference>
<feature type="compositionally biased region" description="Low complexity" evidence="11">
    <location>
        <begin position="160"/>
        <end position="227"/>
    </location>
</feature>
<evidence type="ECO:0000256" key="10">
    <source>
        <dbReference type="ARBA" id="ARBA00022833"/>
    </source>
</evidence>
<feature type="region of interest" description="Disordered" evidence="11">
    <location>
        <begin position="871"/>
        <end position="931"/>
    </location>
</feature>
<comment type="catalytic activity">
    <reaction evidence="1">
        <text>Endonucleolytic cleavage of RNA, removing extra 3' nucleotides from tRNA precursor, generating 3' termini of tRNAs. A 3'-hydroxy group is left at the tRNA terminus and a 5'-phosphoryl group is left at the trailer molecule.</text>
        <dbReference type="EC" id="3.1.26.11"/>
    </reaction>
</comment>
<evidence type="ECO:0000256" key="3">
    <source>
        <dbReference type="ARBA" id="ARBA00007823"/>
    </source>
</evidence>
<comment type="cofactor">
    <cofactor evidence="2">
        <name>Zn(2+)</name>
        <dbReference type="ChEBI" id="CHEBI:29105"/>
    </cofactor>
</comment>
<evidence type="ECO:0000256" key="11">
    <source>
        <dbReference type="SAM" id="MobiDB-lite"/>
    </source>
</evidence>
<feature type="compositionally biased region" description="Pro residues" evidence="11">
    <location>
        <begin position="244"/>
        <end position="254"/>
    </location>
</feature>
<gene>
    <name evidence="12" type="ORF">g.19412</name>
</gene>
<dbReference type="SUPFAM" id="SSF56281">
    <property type="entry name" value="Metallo-hydrolase/oxidoreductase"/>
    <property type="match status" value="1"/>
</dbReference>
<sequence length="931" mass="95052">MTEMEIRVLTSPGDGVGPAILLDLPHLRPSVQYMFGAPEGISRLALEQRQRPGLGLRAVFGYQARGLQTGLAGLLMRLRGDGVGQVHVTGPAGTVRDVAALQHFVQWKTPHVLASDCYPDGDSIVFEDDLVAVAMLWPGPRESWHPPHWLDRRASPPSDPSSSDETGSSDEPSSSDSESGSEQGSGSGTSSEGHSPDDASSSSSSSSNGSSSEAGTSASASSGSSSSWKGGPNDTRPAGQAGSPRPPTCPPPVQPGRSSPAEGQFTPGTQGPRHPPASLLHSVPRKRARGAGAPGPARCEEETGTVSLTCLGRPQVVSAGRAYVQTPADRISLYVAIEDVIGLGRKAPPPPVAPCPPSPLALLTWVKSLDRLVLIARLANRVELEALQAHPAMPGLLGLTNGARLAACSVVLGEGLPASDPGLVDLAAALPCPMLLLPEPQEGLQAGNTAAARVSARLNLAAPAFFPLPHGLAVDGTVEACSTPGLCTGEPLTVTSSLALEFRAGEARTPSLTRLGVGHATPGEARAAALEAHPAAAGMIGVLHQAQPEVQAQGYDIPRSALAVPPPPDGLVPGKSLVESPAARVFAAPRQGAMLESPPARQPPTLPPAANRSAAAALRARLLGKSLQHAEPAVEGGVGSALPSTPGCRRGIASTHAAASGRLASDQHSGAATGVGALTPAPHPPVDPTTDPSLTKPPTPRGSLEENVQRRPHPQGALPATPPRAGQASTGSTPPAQPPPPPGHPPAKADLPSLHFLGTGSAEPSKYRSASAIWLSLDPSSSILLDCGEGTAGQLTRTLGAVAARTLLATLRVLWVSHRHAGTNGGGGGEAVGHDASPFYAPIPGLACGMGSVGHPEPMCLPARELPCESSMSPSLQATSRPCPSLPPTPHGARRPHGRCAWSPEGRAGRHPPAPRRRAQVPPRLAGGLRR</sequence>
<comment type="similarity">
    <text evidence="3">Belongs to the RNase Z family.</text>
</comment>
<dbReference type="Gene3D" id="3.60.15.10">
    <property type="entry name" value="Ribonuclease Z/Hydroxyacylglutathione hydrolase-like"/>
    <property type="match status" value="1"/>
</dbReference>
<accession>A0A1D1ZTK9</accession>
<dbReference type="GO" id="GO:0005739">
    <property type="term" value="C:mitochondrion"/>
    <property type="evidence" value="ECO:0007669"/>
    <property type="project" value="TreeGrafter"/>
</dbReference>
<keyword evidence="8" id="KW-0255">Endonuclease</keyword>
<evidence type="ECO:0000256" key="4">
    <source>
        <dbReference type="ARBA" id="ARBA00012477"/>
    </source>
</evidence>
<dbReference type="AlphaFoldDB" id="A0A1D1ZTK9"/>
<dbReference type="PANTHER" id="PTHR12553:SF70">
    <property type="entry name" value="RIBONUCLEASE Z"/>
    <property type="match status" value="1"/>
</dbReference>
<reference evidence="12" key="1">
    <citation type="submission" date="2015-08" db="EMBL/GenBank/DDBJ databases">
        <authorList>
            <person name="Babu N.S."/>
            <person name="Beckwith C.J."/>
            <person name="Beseler K.G."/>
            <person name="Brison A."/>
            <person name="Carone J.V."/>
            <person name="Caskin T.P."/>
            <person name="Diamond M."/>
            <person name="Durham M.E."/>
            <person name="Foxe J.M."/>
            <person name="Go M."/>
            <person name="Henderson B.A."/>
            <person name="Jones I.B."/>
            <person name="McGettigan J.A."/>
            <person name="Micheletti S.J."/>
            <person name="Nasrallah M.E."/>
            <person name="Ortiz D."/>
            <person name="Piller C.R."/>
            <person name="Privatt S.R."/>
            <person name="Schneider S.L."/>
            <person name="Sharp S."/>
            <person name="Smith T.C."/>
            <person name="Stanton J.D."/>
            <person name="Ullery H.E."/>
            <person name="Wilson R.J."/>
            <person name="Serrano M.G."/>
            <person name="Buck G."/>
            <person name="Lee V."/>
            <person name="Wang Y."/>
            <person name="Carvalho R."/>
            <person name="Voegtly L."/>
            <person name="Shi R."/>
            <person name="Duckworth R."/>
            <person name="Johnson A."/>
            <person name="Loviza R."/>
            <person name="Walstead R."/>
            <person name="Shah Z."/>
            <person name="Kiflezghi M."/>
            <person name="Wade K."/>
            <person name="Ball S.L."/>
            <person name="Bradley K.W."/>
            <person name="Asai D.J."/>
            <person name="Bowman C.A."/>
            <person name="Russell D.A."/>
            <person name="Pope W.H."/>
            <person name="Jacobs-Sera D."/>
            <person name="Hendrix R.W."/>
            <person name="Hatfull G.F."/>
        </authorList>
    </citation>
    <scope>NUCLEOTIDE SEQUENCE</scope>
</reference>
<dbReference type="InterPro" id="IPR047151">
    <property type="entry name" value="RNZ2-like"/>
</dbReference>
<name>A0A1D1ZTK9_AUXPR</name>
<evidence type="ECO:0000256" key="5">
    <source>
        <dbReference type="ARBA" id="ARBA00022694"/>
    </source>
</evidence>
<proteinExistence type="inferred from homology"/>
<dbReference type="GO" id="GO:1990180">
    <property type="term" value="P:mitochondrial tRNA 3'-end processing"/>
    <property type="evidence" value="ECO:0007669"/>
    <property type="project" value="TreeGrafter"/>
</dbReference>
<feature type="region of interest" description="Disordered" evidence="11">
    <location>
        <begin position="594"/>
        <end position="613"/>
    </location>
</feature>
<dbReference type="InterPro" id="IPR036866">
    <property type="entry name" value="RibonucZ/Hydroxyglut_hydro"/>
</dbReference>
<evidence type="ECO:0000256" key="7">
    <source>
        <dbReference type="ARBA" id="ARBA00022723"/>
    </source>
</evidence>
<dbReference type="PANTHER" id="PTHR12553">
    <property type="entry name" value="ZINC PHOSPHODIESTERASE ELAC PROTEIN 2"/>
    <property type="match status" value="1"/>
</dbReference>
<evidence type="ECO:0000256" key="6">
    <source>
        <dbReference type="ARBA" id="ARBA00022722"/>
    </source>
</evidence>
<evidence type="ECO:0000256" key="2">
    <source>
        <dbReference type="ARBA" id="ARBA00001947"/>
    </source>
</evidence>
<feature type="non-terminal residue" evidence="12">
    <location>
        <position position="931"/>
    </location>
</feature>
<evidence type="ECO:0000256" key="1">
    <source>
        <dbReference type="ARBA" id="ARBA00000402"/>
    </source>
</evidence>
<dbReference type="EC" id="3.1.26.11" evidence="4"/>
<evidence type="ECO:0000256" key="8">
    <source>
        <dbReference type="ARBA" id="ARBA00022759"/>
    </source>
</evidence>
<keyword evidence="10" id="KW-0862">Zinc</keyword>
<dbReference type="GO" id="GO:0046872">
    <property type="term" value="F:metal ion binding"/>
    <property type="evidence" value="ECO:0007669"/>
    <property type="project" value="UniProtKB-KW"/>
</dbReference>
<feature type="compositionally biased region" description="Pro residues" evidence="11">
    <location>
        <begin position="735"/>
        <end position="745"/>
    </location>
</feature>
<keyword evidence="5" id="KW-0819">tRNA processing</keyword>
<feature type="compositionally biased region" description="Basic residues" evidence="11">
    <location>
        <begin position="909"/>
        <end position="919"/>
    </location>
</feature>
<feature type="region of interest" description="Disordered" evidence="11">
    <location>
        <begin position="658"/>
        <end position="762"/>
    </location>
</feature>
<keyword evidence="7" id="KW-0479">Metal-binding</keyword>
<dbReference type="GO" id="GO:0042781">
    <property type="term" value="F:3'-tRNA processing endoribonuclease activity"/>
    <property type="evidence" value="ECO:0007669"/>
    <property type="project" value="UniProtKB-EC"/>
</dbReference>